<gene>
    <name evidence="1" type="ORF">LOD99_12120</name>
</gene>
<dbReference type="InterPro" id="IPR036397">
    <property type="entry name" value="RNaseH_sf"/>
</dbReference>
<dbReference type="Proteomes" id="UP001165289">
    <property type="component" value="Unassembled WGS sequence"/>
</dbReference>
<dbReference type="EMBL" id="JAKMXF010000332">
    <property type="protein sequence ID" value="KAI6648311.1"/>
    <property type="molecule type" value="Genomic_DNA"/>
</dbReference>
<evidence type="ECO:0000313" key="1">
    <source>
        <dbReference type="EMBL" id="KAI6648311.1"/>
    </source>
</evidence>
<organism evidence="1 2">
    <name type="scientific">Oopsacas minuta</name>
    <dbReference type="NCBI Taxonomy" id="111878"/>
    <lineage>
        <taxon>Eukaryota</taxon>
        <taxon>Metazoa</taxon>
        <taxon>Porifera</taxon>
        <taxon>Hexactinellida</taxon>
        <taxon>Hexasterophora</taxon>
        <taxon>Lyssacinosida</taxon>
        <taxon>Leucopsacidae</taxon>
        <taxon>Oopsacas</taxon>
    </lineage>
</organism>
<keyword evidence="2" id="KW-1185">Reference proteome</keyword>
<protein>
    <submittedName>
        <fullName evidence="1">Histone-lysine N-methyltransferase SETMAR-like</fullName>
    </submittedName>
</protein>
<comment type="caution">
    <text evidence="1">The sequence shown here is derived from an EMBL/GenBank/DDBJ whole genome shotgun (WGS) entry which is preliminary data.</text>
</comment>
<proteinExistence type="predicted"/>
<dbReference type="Gene3D" id="3.30.420.10">
    <property type="entry name" value="Ribonuclease H-like superfamily/Ribonuclease H"/>
    <property type="match status" value="1"/>
</dbReference>
<name>A0AAV7JIG9_9METZ</name>
<evidence type="ECO:0000313" key="2">
    <source>
        <dbReference type="Proteomes" id="UP001165289"/>
    </source>
</evidence>
<dbReference type="GO" id="GO:0003676">
    <property type="term" value="F:nucleic acid binding"/>
    <property type="evidence" value="ECO:0007669"/>
    <property type="project" value="InterPro"/>
</dbReference>
<reference evidence="1 2" key="1">
    <citation type="journal article" date="2023" name="BMC Biol.">
        <title>The compact genome of the sponge Oopsacas minuta (Hexactinellida) is lacking key metazoan core genes.</title>
        <authorList>
            <person name="Santini S."/>
            <person name="Schenkelaars Q."/>
            <person name="Jourda C."/>
            <person name="Duchesne M."/>
            <person name="Belahbib H."/>
            <person name="Rocher C."/>
            <person name="Selva M."/>
            <person name="Riesgo A."/>
            <person name="Vervoort M."/>
            <person name="Leys S.P."/>
            <person name="Kodjabachian L."/>
            <person name="Le Bivic A."/>
            <person name="Borchiellini C."/>
            <person name="Claverie J.M."/>
            <person name="Renard E."/>
        </authorList>
    </citation>
    <scope>NUCLEOTIDE SEQUENCE [LARGE SCALE GENOMIC DNA]</scope>
    <source>
        <strain evidence="1">SPO-2</strain>
    </source>
</reference>
<dbReference type="InterPro" id="IPR052709">
    <property type="entry name" value="Transposase-MT_Hybrid"/>
</dbReference>
<dbReference type="AlphaFoldDB" id="A0AAV7JIG9"/>
<dbReference type="PANTHER" id="PTHR46060:SF1">
    <property type="entry name" value="MARINER MOS1 TRANSPOSASE-LIKE PROTEIN"/>
    <property type="match status" value="1"/>
</dbReference>
<dbReference type="PANTHER" id="PTHR46060">
    <property type="entry name" value="MARINER MOS1 TRANSPOSASE-LIKE PROTEIN"/>
    <property type="match status" value="1"/>
</dbReference>
<accession>A0AAV7JIG9</accession>
<sequence>MRDKLTHGVQLQHYYAMPHINSKAMDAIHHLGSECPPHLPYSPDLGPRDYWLFGEIKRPLRGKRFDAFSTARQESETSIIGPSKEFYSTGIENLPGRWI</sequence>